<proteinExistence type="predicted"/>
<dbReference type="InterPro" id="IPR029068">
    <property type="entry name" value="Glyas_Bleomycin-R_OHBP_Dase"/>
</dbReference>
<dbReference type="Proteomes" id="UP000649179">
    <property type="component" value="Unassembled WGS sequence"/>
</dbReference>
<reference evidence="2" key="1">
    <citation type="journal article" date="2014" name="Int. J. Syst. Evol. Microbiol.">
        <title>Complete genome sequence of Corynebacterium casei LMG S-19264T (=DSM 44701T), isolated from a smear-ripened cheese.</title>
        <authorList>
            <consortium name="US DOE Joint Genome Institute (JGI-PGF)"/>
            <person name="Walter F."/>
            <person name="Albersmeier A."/>
            <person name="Kalinowski J."/>
            <person name="Ruckert C."/>
        </authorList>
    </citation>
    <scope>NUCLEOTIDE SEQUENCE</scope>
    <source>
        <strain evidence="2">CGMCC 1.16067</strain>
    </source>
</reference>
<evidence type="ECO:0000313" key="2">
    <source>
        <dbReference type="EMBL" id="GGF52991.1"/>
    </source>
</evidence>
<dbReference type="Pfam" id="PF18029">
    <property type="entry name" value="Glyoxalase_6"/>
    <property type="match status" value="2"/>
</dbReference>
<accession>A0A917F610</accession>
<comment type="caution">
    <text evidence="2">The sequence shown here is derived from an EMBL/GenBank/DDBJ whole genome shotgun (WGS) entry which is preliminary data.</text>
</comment>
<dbReference type="SUPFAM" id="SSF54593">
    <property type="entry name" value="Glyoxalase/Bleomycin resistance protein/Dihydroxybiphenyl dioxygenase"/>
    <property type="match status" value="2"/>
</dbReference>
<evidence type="ECO:0000259" key="1">
    <source>
        <dbReference type="Pfam" id="PF18029"/>
    </source>
</evidence>
<dbReference type="Gene3D" id="3.10.180.10">
    <property type="entry name" value="2,3-Dihydroxybiphenyl 1,2-Dioxygenase, domain 1"/>
    <property type="match status" value="2"/>
</dbReference>
<protein>
    <recommendedName>
        <fullName evidence="1">Glyoxalase-like domain-containing protein</fullName>
    </recommendedName>
</protein>
<gene>
    <name evidence="2" type="ORF">GCM10011519_28670</name>
</gene>
<dbReference type="InterPro" id="IPR041581">
    <property type="entry name" value="Glyoxalase_6"/>
</dbReference>
<dbReference type="PANTHER" id="PTHR35908">
    <property type="entry name" value="HYPOTHETICAL FUSION PROTEIN"/>
    <property type="match status" value="1"/>
</dbReference>
<sequence>MGGGRAESYTSTEVPDVVGALEHQNIAICPVPEAKTAKNRVHLDVYARAVEDVVALGARVDRPAEETGFGWTTMLDPEGNELCVFVRPDLSALPAWRVHGMGIDSVDSAAIARWWAEALDAELVDHTAHGDGWWTVEHATPDDTFTWDFAPVPEPKTVKNRLHWDLYGTKQEFVDRGARLLWEMPRWTVLADPEGNEFCVFPEP</sequence>
<keyword evidence="3" id="KW-1185">Reference proteome</keyword>
<reference evidence="2" key="2">
    <citation type="submission" date="2020-09" db="EMBL/GenBank/DDBJ databases">
        <authorList>
            <person name="Sun Q."/>
            <person name="Zhou Y."/>
        </authorList>
    </citation>
    <scope>NUCLEOTIDE SEQUENCE</scope>
    <source>
        <strain evidence="2">CGMCC 1.16067</strain>
    </source>
</reference>
<organism evidence="2 3">
    <name type="scientific">Marmoricola endophyticus</name>
    <dbReference type="NCBI Taxonomy" id="2040280"/>
    <lineage>
        <taxon>Bacteria</taxon>
        <taxon>Bacillati</taxon>
        <taxon>Actinomycetota</taxon>
        <taxon>Actinomycetes</taxon>
        <taxon>Propionibacteriales</taxon>
        <taxon>Nocardioidaceae</taxon>
        <taxon>Marmoricola</taxon>
    </lineage>
</organism>
<evidence type="ECO:0000313" key="3">
    <source>
        <dbReference type="Proteomes" id="UP000649179"/>
    </source>
</evidence>
<feature type="domain" description="Glyoxalase-like" evidence="1">
    <location>
        <begin position="103"/>
        <end position="201"/>
    </location>
</feature>
<dbReference type="AlphaFoldDB" id="A0A917F610"/>
<name>A0A917F610_9ACTN</name>
<dbReference type="PANTHER" id="PTHR35908:SF1">
    <property type="entry name" value="CONSERVED PROTEIN"/>
    <property type="match status" value="1"/>
</dbReference>
<feature type="domain" description="Glyoxalase-like" evidence="1">
    <location>
        <begin position="20"/>
        <end position="85"/>
    </location>
</feature>
<dbReference type="EMBL" id="BMKQ01000001">
    <property type="protein sequence ID" value="GGF52991.1"/>
    <property type="molecule type" value="Genomic_DNA"/>
</dbReference>